<dbReference type="AlphaFoldDB" id="A0A674KAN5"/>
<keyword evidence="1 7" id="KW-0645">Protease</keyword>
<accession>A0A674KAN5</accession>
<protein>
    <recommendedName>
        <fullName evidence="8">Peptidase S1 domain-containing protein</fullName>
    </recommendedName>
</protein>
<dbReference type="InterPro" id="IPR043504">
    <property type="entry name" value="Peptidase_S1_PA_chymotrypsin"/>
</dbReference>
<evidence type="ECO:0000256" key="5">
    <source>
        <dbReference type="ARBA" id="ARBA00023157"/>
    </source>
</evidence>
<keyword evidence="2" id="KW-0732">Signal</keyword>
<dbReference type="GeneTree" id="ENSGT00940000155138"/>
<evidence type="ECO:0000313" key="9">
    <source>
        <dbReference type="Ensembl" id="ENSTMTP00000030033.1"/>
    </source>
</evidence>
<evidence type="ECO:0000256" key="3">
    <source>
        <dbReference type="ARBA" id="ARBA00022801"/>
    </source>
</evidence>
<dbReference type="PROSITE" id="PS00135">
    <property type="entry name" value="TRYPSIN_SER"/>
    <property type="match status" value="1"/>
</dbReference>
<dbReference type="InterPro" id="IPR033116">
    <property type="entry name" value="TRYPSIN_SER"/>
</dbReference>
<keyword evidence="4 7" id="KW-0720">Serine protease</keyword>
<evidence type="ECO:0000313" key="10">
    <source>
        <dbReference type="Proteomes" id="UP000472274"/>
    </source>
</evidence>
<name>A0A674KAN5_9SAUR</name>
<dbReference type="Gene3D" id="2.40.10.10">
    <property type="entry name" value="Trypsin-like serine proteases"/>
    <property type="match status" value="3"/>
</dbReference>
<keyword evidence="3 7" id="KW-0378">Hydrolase</keyword>
<dbReference type="PROSITE" id="PS00134">
    <property type="entry name" value="TRYPSIN_HIS"/>
    <property type="match status" value="1"/>
</dbReference>
<dbReference type="SUPFAM" id="SSF50494">
    <property type="entry name" value="Trypsin-like serine proteases"/>
    <property type="match status" value="1"/>
</dbReference>
<reference evidence="9" key="2">
    <citation type="submission" date="2025-09" db="UniProtKB">
        <authorList>
            <consortium name="Ensembl"/>
        </authorList>
    </citation>
    <scope>IDENTIFICATION</scope>
</reference>
<evidence type="ECO:0000256" key="7">
    <source>
        <dbReference type="RuleBase" id="RU363034"/>
    </source>
</evidence>
<evidence type="ECO:0000256" key="1">
    <source>
        <dbReference type="ARBA" id="ARBA00022670"/>
    </source>
</evidence>
<dbReference type="Proteomes" id="UP000472274">
    <property type="component" value="Unplaced"/>
</dbReference>
<keyword evidence="6" id="KW-0325">Glycoprotein</keyword>
<dbReference type="CDD" id="cd00190">
    <property type="entry name" value="Tryp_SPc"/>
    <property type="match status" value="1"/>
</dbReference>
<evidence type="ECO:0000256" key="2">
    <source>
        <dbReference type="ARBA" id="ARBA00022729"/>
    </source>
</evidence>
<dbReference type="SMART" id="SM00020">
    <property type="entry name" value="Tryp_SPc"/>
    <property type="match status" value="1"/>
</dbReference>
<evidence type="ECO:0000259" key="8">
    <source>
        <dbReference type="PROSITE" id="PS50240"/>
    </source>
</evidence>
<evidence type="ECO:0000256" key="6">
    <source>
        <dbReference type="ARBA" id="ARBA00023180"/>
    </source>
</evidence>
<dbReference type="PROSITE" id="PS50240">
    <property type="entry name" value="TRYPSIN_DOM"/>
    <property type="match status" value="1"/>
</dbReference>
<proteinExistence type="predicted"/>
<reference evidence="9" key="1">
    <citation type="submission" date="2025-08" db="UniProtKB">
        <authorList>
            <consortium name="Ensembl"/>
        </authorList>
    </citation>
    <scope>IDENTIFICATION</scope>
</reference>
<dbReference type="FunFam" id="2.40.10.10:FF:000024">
    <property type="entry name" value="Serine protease 53"/>
    <property type="match status" value="1"/>
</dbReference>
<dbReference type="GO" id="GO:0006508">
    <property type="term" value="P:proteolysis"/>
    <property type="evidence" value="ECO:0007669"/>
    <property type="project" value="UniProtKB-KW"/>
</dbReference>
<organism evidence="9 10">
    <name type="scientific">Terrapene triunguis</name>
    <name type="common">Three-toed box turtle</name>
    <dbReference type="NCBI Taxonomy" id="2587831"/>
    <lineage>
        <taxon>Eukaryota</taxon>
        <taxon>Metazoa</taxon>
        <taxon>Chordata</taxon>
        <taxon>Craniata</taxon>
        <taxon>Vertebrata</taxon>
        <taxon>Euteleostomi</taxon>
        <taxon>Archelosauria</taxon>
        <taxon>Testudinata</taxon>
        <taxon>Testudines</taxon>
        <taxon>Cryptodira</taxon>
        <taxon>Durocryptodira</taxon>
        <taxon>Testudinoidea</taxon>
        <taxon>Emydidae</taxon>
        <taxon>Terrapene</taxon>
    </lineage>
</organism>
<dbReference type="InterPro" id="IPR018114">
    <property type="entry name" value="TRYPSIN_HIS"/>
</dbReference>
<dbReference type="PANTHER" id="PTHR24253">
    <property type="entry name" value="TRANSMEMBRANE PROTEASE SERINE"/>
    <property type="match status" value="1"/>
</dbReference>
<dbReference type="PRINTS" id="PR00722">
    <property type="entry name" value="CHYMOTRYPSIN"/>
</dbReference>
<sequence>MEHLGCQKLVAGRVSPGGHRLASLLLGAGGYHRKCHRARGSCGKQLVSLSGRILNGQDAKAGAWPWQVSVRQNGFHICGGALISESWVVSAAHCFDPRSTPEPAVPPHLASCPCEALLGGFSLIRFSCIQRVVPHPNYNSSTFLADIALVELEKPIAFTATITPVCLLDASVHVPAADTCWVTGWGNIHPQGETLQELEVLTVDSTICNDRFREALQKPAGDNPIKDDMMCAGYMEGYKGTAPGDSGGPLVCEENGTWYLAGIVSWLLKTTVNSVAAGYPGVYNRPNAHNDWIEENVPGVTFMVVNFTLNSASPSTTVTTNSAGPSASIPKVLLLIVLLWLTL</sequence>
<dbReference type="InterPro" id="IPR001254">
    <property type="entry name" value="Trypsin_dom"/>
</dbReference>
<dbReference type="PANTHER" id="PTHR24253:SF144">
    <property type="entry name" value="CHYMOTRYPSIN-LIKE PROTEASE CTRL-1-RELATED"/>
    <property type="match status" value="1"/>
</dbReference>
<dbReference type="InterPro" id="IPR001314">
    <property type="entry name" value="Peptidase_S1A"/>
</dbReference>
<evidence type="ECO:0000256" key="4">
    <source>
        <dbReference type="ARBA" id="ARBA00022825"/>
    </source>
</evidence>
<dbReference type="Ensembl" id="ENSTMTT00000031133.1">
    <property type="protein sequence ID" value="ENSTMTP00000030033.1"/>
    <property type="gene ID" value="ENSTMTG00000021684.1"/>
</dbReference>
<feature type="domain" description="Peptidase S1" evidence="8">
    <location>
        <begin position="53"/>
        <end position="298"/>
    </location>
</feature>
<keyword evidence="10" id="KW-1185">Reference proteome</keyword>
<dbReference type="Pfam" id="PF00089">
    <property type="entry name" value="Trypsin"/>
    <property type="match status" value="1"/>
</dbReference>
<dbReference type="InterPro" id="IPR009003">
    <property type="entry name" value="Peptidase_S1_PA"/>
</dbReference>
<dbReference type="GO" id="GO:0004252">
    <property type="term" value="F:serine-type endopeptidase activity"/>
    <property type="evidence" value="ECO:0007669"/>
    <property type="project" value="InterPro"/>
</dbReference>
<keyword evidence="5" id="KW-1015">Disulfide bond</keyword>